<dbReference type="GeneID" id="41978766"/>
<feature type="compositionally biased region" description="Low complexity" evidence="2">
    <location>
        <begin position="9"/>
        <end position="18"/>
    </location>
</feature>
<protein>
    <recommendedName>
        <fullName evidence="5">S-adenosyl-L-methionine-dependent methyltransferase</fullName>
    </recommendedName>
</protein>
<dbReference type="InterPro" id="IPR029063">
    <property type="entry name" value="SAM-dependent_MTases_sf"/>
</dbReference>
<accession>A0A507B9J9</accession>
<dbReference type="RefSeq" id="XP_031000713.1">
    <property type="nucleotide sequence ID" value="XM_031134035.1"/>
</dbReference>
<comment type="caution">
    <text evidence="3">The sequence shown here is derived from an EMBL/GenBank/DDBJ whole genome shotgun (WGS) entry which is preliminary data.</text>
</comment>
<name>A0A507B9J9_9PEZI</name>
<dbReference type="CDD" id="cd02440">
    <property type="entry name" value="AdoMet_MTases"/>
    <property type="match status" value="1"/>
</dbReference>
<organism evidence="3 4">
    <name type="scientific">Thyridium curvatum</name>
    <dbReference type="NCBI Taxonomy" id="1093900"/>
    <lineage>
        <taxon>Eukaryota</taxon>
        <taxon>Fungi</taxon>
        <taxon>Dikarya</taxon>
        <taxon>Ascomycota</taxon>
        <taxon>Pezizomycotina</taxon>
        <taxon>Sordariomycetes</taxon>
        <taxon>Sordariomycetidae</taxon>
        <taxon>Thyridiales</taxon>
        <taxon>Thyridiaceae</taxon>
        <taxon>Thyridium</taxon>
    </lineage>
</organism>
<dbReference type="OrthoDB" id="2013972at2759"/>
<evidence type="ECO:0000313" key="4">
    <source>
        <dbReference type="Proteomes" id="UP000319257"/>
    </source>
</evidence>
<dbReference type="InParanoid" id="A0A507B9J9"/>
<evidence type="ECO:0008006" key="5">
    <source>
        <dbReference type="Google" id="ProtNLM"/>
    </source>
</evidence>
<dbReference type="STRING" id="1093900.A0A507B9J9"/>
<dbReference type="PANTHER" id="PTHR43591:SF102">
    <property type="entry name" value="S-ADENOSYL-L-METHIONINE-DEPENDENT METHYLTRANSFERASE"/>
    <property type="match status" value="1"/>
</dbReference>
<dbReference type="AlphaFoldDB" id="A0A507B9J9"/>
<dbReference type="Pfam" id="PF13489">
    <property type="entry name" value="Methyltransf_23"/>
    <property type="match status" value="1"/>
</dbReference>
<keyword evidence="4" id="KW-1185">Reference proteome</keyword>
<dbReference type="GO" id="GO:0008168">
    <property type="term" value="F:methyltransferase activity"/>
    <property type="evidence" value="ECO:0007669"/>
    <property type="project" value="TreeGrafter"/>
</dbReference>
<dbReference type="EMBL" id="SKBQ01000103">
    <property type="protein sequence ID" value="TPX19002.1"/>
    <property type="molecule type" value="Genomic_DNA"/>
</dbReference>
<evidence type="ECO:0000256" key="1">
    <source>
        <dbReference type="ARBA" id="ARBA00038158"/>
    </source>
</evidence>
<comment type="similarity">
    <text evidence="1">Belongs to the methyltransferase superfamily. LaeA methyltransferase family.</text>
</comment>
<sequence>MTGDDSTTGKAAPAAAGGDDQVPQGGPAQQEMFPLTDVSREGGIEALLDSQMLEVDDRLWDGDSAVGGLTNVLYEHIQENGRTYHRYKEGKYPLPNDELEQDRLDFQHKLYRLSLDNRLYAAPIGDNPRNVLDVATGTGIWAIEFAQEHPGSHVVGTDLSPIQPTCSAPSNVTFEICDAEDEWSFPQKFDFVHMRAVVTCFRDPKAVFAQARDALQPGGYLQLRDPIMPFKFHTPPPEDCALVRWNGLLREATARIGRRWDNAQHYARWLRELGFVDVREHEEAIPLSPWAKSRRLKYLSLWLQHDMVSGLEGMSMALFTRVLGWEGAKVKEFVEEVKKDICNPSIHAYGAGVLVWGRKPLEGEVMTEPKHSAESSG</sequence>
<proteinExistence type="inferred from homology"/>
<feature type="region of interest" description="Disordered" evidence="2">
    <location>
        <begin position="1"/>
        <end position="30"/>
    </location>
</feature>
<evidence type="ECO:0000313" key="3">
    <source>
        <dbReference type="EMBL" id="TPX19002.1"/>
    </source>
</evidence>
<reference evidence="3 4" key="1">
    <citation type="submission" date="2019-06" db="EMBL/GenBank/DDBJ databases">
        <title>Draft genome sequence of the filamentous fungus Phialemoniopsis curvata isolated from diesel fuel.</title>
        <authorList>
            <person name="Varaljay V.A."/>
            <person name="Lyon W.J."/>
            <person name="Crouch A.L."/>
            <person name="Drake C.E."/>
            <person name="Hollomon J.M."/>
            <person name="Nadeau L.J."/>
            <person name="Nunn H.S."/>
            <person name="Stevenson B.S."/>
            <person name="Bojanowski C.L."/>
            <person name="Crookes-Goodson W.J."/>
        </authorList>
    </citation>
    <scope>NUCLEOTIDE SEQUENCE [LARGE SCALE GENOMIC DNA]</scope>
    <source>
        <strain evidence="3 4">D216</strain>
    </source>
</reference>
<dbReference type="Proteomes" id="UP000319257">
    <property type="component" value="Unassembled WGS sequence"/>
</dbReference>
<dbReference type="PANTHER" id="PTHR43591">
    <property type="entry name" value="METHYLTRANSFERASE"/>
    <property type="match status" value="1"/>
</dbReference>
<gene>
    <name evidence="3" type="ORF">E0L32_011319</name>
</gene>
<dbReference type="SUPFAM" id="SSF53335">
    <property type="entry name" value="S-adenosyl-L-methionine-dependent methyltransferases"/>
    <property type="match status" value="1"/>
</dbReference>
<evidence type="ECO:0000256" key="2">
    <source>
        <dbReference type="SAM" id="MobiDB-lite"/>
    </source>
</evidence>
<dbReference type="Gene3D" id="3.40.50.150">
    <property type="entry name" value="Vaccinia Virus protein VP39"/>
    <property type="match status" value="1"/>
</dbReference>